<accession>A0A2C9LBJ6</accession>
<proteinExistence type="predicted"/>
<feature type="region of interest" description="Disordered" evidence="1">
    <location>
        <begin position="1"/>
        <end position="35"/>
    </location>
</feature>
<name>A0A2C9LBJ6_BIOGL</name>
<dbReference type="VEuPathDB" id="VectorBase:BGLAX_039971"/>
<evidence type="ECO:0000313" key="3">
    <source>
        <dbReference type="Proteomes" id="UP000076420"/>
    </source>
</evidence>
<gene>
    <name evidence="2" type="primary">106063942</name>
</gene>
<evidence type="ECO:0000313" key="2">
    <source>
        <dbReference type="EnsemblMetazoa" id="BGLB029098-PA"/>
    </source>
</evidence>
<feature type="region of interest" description="Disordered" evidence="1">
    <location>
        <begin position="136"/>
        <end position="158"/>
    </location>
</feature>
<feature type="compositionally biased region" description="Polar residues" evidence="1">
    <location>
        <begin position="8"/>
        <end position="19"/>
    </location>
</feature>
<dbReference type="Proteomes" id="UP000076420">
    <property type="component" value="Unassembled WGS sequence"/>
</dbReference>
<protein>
    <submittedName>
        <fullName evidence="2">Uncharacterized protein</fullName>
    </submittedName>
</protein>
<feature type="compositionally biased region" description="Basic and acidic residues" evidence="1">
    <location>
        <begin position="20"/>
        <end position="29"/>
    </location>
</feature>
<organism evidence="2 3">
    <name type="scientific">Biomphalaria glabrata</name>
    <name type="common">Bloodfluke planorb</name>
    <name type="synonym">Freshwater snail</name>
    <dbReference type="NCBI Taxonomy" id="6526"/>
    <lineage>
        <taxon>Eukaryota</taxon>
        <taxon>Metazoa</taxon>
        <taxon>Spiralia</taxon>
        <taxon>Lophotrochozoa</taxon>
        <taxon>Mollusca</taxon>
        <taxon>Gastropoda</taxon>
        <taxon>Heterobranchia</taxon>
        <taxon>Euthyneura</taxon>
        <taxon>Panpulmonata</taxon>
        <taxon>Hygrophila</taxon>
        <taxon>Lymnaeoidea</taxon>
        <taxon>Planorbidae</taxon>
        <taxon>Biomphalaria</taxon>
    </lineage>
</organism>
<sequence>MLTMSRMGLSSSPGSQTKSSEGKENKVQAEIDEEEQLMADCYRDSEFVYPSFELSDEEGEPKYKSRKTSDKDDNWSPKARIQSVMVKSEREHRVGVQKESLSSTLANTAAKLAENLPSDKKLIKKGAKLKVPEKIELEEEPLPGPSTALDVPGMLAFG</sequence>
<feature type="region of interest" description="Disordered" evidence="1">
    <location>
        <begin position="52"/>
        <end position="78"/>
    </location>
</feature>
<evidence type="ECO:0000256" key="1">
    <source>
        <dbReference type="SAM" id="MobiDB-lite"/>
    </source>
</evidence>
<feature type="compositionally biased region" description="Basic and acidic residues" evidence="1">
    <location>
        <begin position="60"/>
        <end position="75"/>
    </location>
</feature>
<dbReference type="VEuPathDB" id="VectorBase:BGLB029098"/>
<dbReference type="AlphaFoldDB" id="A0A2C9LBJ6"/>
<reference evidence="2" key="1">
    <citation type="submission" date="2020-05" db="UniProtKB">
        <authorList>
            <consortium name="EnsemblMetazoa"/>
        </authorList>
    </citation>
    <scope>IDENTIFICATION</scope>
    <source>
        <strain evidence="2">BB02</strain>
    </source>
</reference>
<dbReference type="STRING" id="6526.A0A2C9LBJ6"/>
<dbReference type="EnsemblMetazoa" id="BGLB029098-RA">
    <property type="protein sequence ID" value="BGLB029098-PA"/>
    <property type="gene ID" value="BGLB029098"/>
</dbReference>
<dbReference type="KEGG" id="bgt:106063942"/>